<evidence type="ECO:0000313" key="3">
    <source>
        <dbReference type="WBParaSite" id="PSAMB.scaffold4208size15308.g23708.t1"/>
    </source>
</evidence>
<feature type="signal peptide" evidence="1">
    <location>
        <begin position="1"/>
        <end position="20"/>
    </location>
</feature>
<feature type="chain" id="PRO_5037691786" evidence="1">
    <location>
        <begin position="21"/>
        <end position="105"/>
    </location>
</feature>
<keyword evidence="1" id="KW-0732">Signal</keyword>
<dbReference type="WBParaSite" id="PSAMB.scaffold4208size15308.g23708.t1">
    <property type="protein sequence ID" value="PSAMB.scaffold4208size15308.g23708.t1"/>
    <property type="gene ID" value="PSAMB.scaffold4208size15308.g23708"/>
</dbReference>
<protein>
    <submittedName>
        <fullName evidence="3">Uncharacterized protein</fullName>
    </submittedName>
</protein>
<reference evidence="3" key="1">
    <citation type="submission" date="2022-11" db="UniProtKB">
        <authorList>
            <consortium name="WormBaseParasite"/>
        </authorList>
    </citation>
    <scope>IDENTIFICATION</scope>
</reference>
<dbReference type="Proteomes" id="UP000887566">
    <property type="component" value="Unplaced"/>
</dbReference>
<evidence type="ECO:0000256" key="1">
    <source>
        <dbReference type="SAM" id="SignalP"/>
    </source>
</evidence>
<dbReference type="AlphaFoldDB" id="A0A914WJG8"/>
<proteinExistence type="predicted"/>
<keyword evidence="2" id="KW-1185">Reference proteome</keyword>
<name>A0A914WJG8_9BILA</name>
<accession>A0A914WJG8</accession>
<organism evidence="2 3">
    <name type="scientific">Plectus sambesii</name>
    <dbReference type="NCBI Taxonomy" id="2011161"/>
    <lineage>
        <taxon>Eukaryota</taxon>
        <taxon>Metazoa</taxon>
        <taxon>Ecdysozoa</taxon>
        <taxon>Nematoda</taxon>
        <taxon>Chromadorea</taxon>
        <taxon>Plectida</taxon>
        <taxon>Plectina</taxon>
        <taxon>Plectoidea</taxon>
        <taxon>Plectidae</taxon>
        <taxon>Plectus</taxon>
    </lineage>
</organism>
<evidence type="ECO:0000313" key="2">
    <source>
        <dbReference type="Proteomes" id="UP000887566"/>
    </source>
</evidence>
<sequence>MYERLLLLLFAGILADQLAAQLSPCSSKWMTTDDTGIVYDASMGDGTACSPQLPNTCQGGPNAACTFSFRSYSYICCHDVWLQAGGTKKLYTKSNTEPNAGYEKP</sequence>